<evidence type="ECO:0000256" key="4">
    <source>
        <dbReference type="ARBA" id="ARBA00023125"/>
    </source>
</evidence>
<dbReference type="CDD" id="cd17574">
    <property type="entry name" value="REC_OmpR"/>
    <property type="match status" value="1"/>
</dbReference>
<feature type="domain" description="Response regulatory" evidence="8">
    <location>
        <begin position="6"/>
        <end position="119"/>
    </location>
</feature>
<dbReference type="PROSITE" id="PS50110">
    <property type="entry name" value="RESPONSE_REGULATORY"/>
    <property type="match status" value="1"/>
</dbReference>
<sequence length="226" mass="25912">MEGSFRILVVDDEAPMRQLLKLYLTKDRYEVQTAANGEEALSLFKQGGFDMVILDIMMPGIDGWEVCQRIRSFSQIPILMLTARDQTMEKVKGLKMGADDYLTKPFEEAELSARMEALLRRVSKPEHSRIDPHGITVNPETHKVIYQGQPIELTPKEFELLHTFMNNVGRVYSRELLLEMIWGPDYMGDTRTVDSHVKNLREKLRKHGVDVDSVIKTVWGVGYKGV</sequence>
<dbReference type="Gene3D" id="6.10.250.690">
    <property type="match status" value="1"/>
</dbReference>
<evidence type="ECO:0000259" key="8">
    <source>
        <dbReference type="PROSITE" id="PS50110"/>
    </source>
</evidence>
<keyword evidence="1 6" id="KW-0597">Phosphoprotein</keyword>
<evidence type="ECO:0000259" key="9">
    <source>
        <dbReference type="PROSITE" id="PS51755"/>
    </source>
</evidence>
<protein>
    <submittedName>
        <fullName evidence="10">Two-component system response regulator ResD</fullName>
    </submittedName>
</protein>
<name>A0ABS4GLJ2_9BACL</name>
<dbReference type="InterPro" id="IPR001789">
    <property type="entry name" value="Sig_transdc_resp-reg_receiver"/>
</dbReference>
<proteinExistence type="predicted"/>
<keyword evidence="2" id="KW-0902">Two-component regulatory system</keyword>
<dbReference type="Gene3D" id="3.40.50.2300">
    <property type="match status" value="1"/>
</dbReference>
<dbReference type="SMART" id="SM00448">
    <property type="entry name" value="REC"/>
    <property type="match status" value="1"/>
</dbReference>
<dbReference type="InterPro" id="IPR001867">
    <property type="entry name" value="OmpR/PhoB-type_DNA-bd"/>
</dbReference>
<evidence type="ECO:0000256" key="2">
    <source>
        <dbReference type="ARBA" id="ARBA00023012"/>
    </source>
</evidence>
<feature type="DNA-binding region" description="OmpR/PhoB-type" evidence="7">
    <location>
        <begin position="124"/>
        <end position="226"/>
    </location>
</feature>
<dbReference type="EMBL" id="JAGGKT010000002">
    <property type="protein sequence ID" value="MBP1931112.1"/>
    <property type="molecule type" value="Genomic_DNA"/>
</dbReference>
<dbReference type="InterPro" id="IPR036388">
    <property type="entry name" value="WH-like_DNA-bd_sf"/>
</dbReference>
<comment type="caution">
    <text evidence="10">The sequence shown here is derived from an EMBL/GenBank/DDBJ whole genome shotgun (WGS) entry which is preliminary data.</text>
</comment>
<feature type="modified residue" description="4-aspartylphosphate" evidence="6">
    <location>
        <position position="55"/>
    </location>
</feature>
<accession>A0ABS4GLJ2</accession>
<gene>
    <name evidence="10" type="ORF">J2Z37_001109</name>
</gene>
<feature type="domain" description="OmpR/PhoB-type" evidence="9">
    <location>
        <begin position="124"/>
        <end position="226"/>
    </location>
</feature>
<dbReference type="PANTHER" id="PTHR48111:SF73">
    <property type="entry name" value="ALKALINE PHOSPHATASE SYNTHESIS TRANSCRIPTIONAL REGULATORY PROTEIN PHOP"/>
    <property type="match status" value="1"/>
</dbReference>
<dbReference type="PROSITE" id="PS51755">
    <property type="entry name" value="OMPR_PHOB"/>
    <property type="match status" value="1"/>
</dbReference>
<keyword evidence="4 7" id="KW-0238">DNA-binding</keyword>
<keyword evidence="3" id="KW-0805">Transcription regulation</keyword>
<evidence type="ECO:0000256" key="3">
    <source>
        <dbReference type="ARBA" id="ARBA00023015"/>
    </source>
</evidence>
<dbReference type="SUPFAM" id="SSF52172">
    <property type="entry name" value="CheY-like"/>
    <property type="match status" value="1"/>
</dbReference>
<dbReference type="Pfam" id="PF00072">
    <property type="entry name" value="Response_reg"/>
    <property type="match status" value="1"/>
</dbReference>
<dbReference type="CDD" id="cd00383">
    <property type="entry name" value="trans_reg_C"/>
    <property type="match status" value="1"/>
</dbReference>
<organism evidence="10 11">
    <name type="scientific">Ammoniphilus resinae</name>
    <dbReference type="NCBI Taxonomy" id="861532"/>
    <lineage>
        <taxon>Bacteria</taxon>
        <taxon>Bacillati</taxon>
        <taxon>Bacillota</taxon>
        <taxon>Bacilli</taxon>
        <taxon>Bacillales</taxon>
        <taxon>Paenibacillaceae</taxon>
        <taxon>Aneurinibacillus group</taxon>
        <taxon>Ammoniphilus</taxon>
    </lineage>
</organism>
<dbReference type="Pfam" id="PF00486">
    <property type="entry name" value="Trans_reg_C"/>
    <property type="match status" value="1"/>
</dbReference>
<evidence type="ECO:0000256" key="6">
    <source>
        <dbReference type="PROSITE-ProRule" id="PRU00169"/>
    </source>
</evidence>
<reference evidence="10 11" key="1">
    <citation type="submission" date="2021-03" db="EMBL/GenBank/DDBJ databases">
        <title>Genomic Encyclopedia of Type Strains, Phase IV (KMG-IV): sequencing the most valuable type-strain genomes for metagenomic binning, comparative biology and taxonomic classification.</title>
        <authorList>
            <person name="Goeker M."/>
        </authorList>
    </citation>
    <scope>NUCLEOTIDE SEQUENCE [LARGE SCALE GENOMIC DNA]</scope>
    <source>
        <strain evidence="10 11">DSM 24738</strain>
    </source>
</reference>
<dbReference type="Proteomes" id="UP001519343">
    <property type="component" value="Unassembled WGS sequence"/>
</dbReference>
<evidence type="ECO:0000313" key="11">
    <source>
        <dbReference type="Proteomes" id="UP001519343"/>
    </source>
</evidence>
<dbReference type="PANTHER" id="PTHR48111">
    <property type="entry name" value="REGULATOR OF RPOS"/>
    <property type="match status" value="1"/>
</dbReference>
<keyword evidence="5" id="KW-0804">Transcription</keyword>
<dbReference type="SMART" id="SM00862">
    <property type="entry name" value="Trans_reg_C"/>
    <property type="match status" value="1"/>
</dbReference>
<evidence type="ECO:0000313" key="10">
    <source>
        <dbReference type="EMBL" id="MBP1931112.1"/>
    </source>
</evidence>
<evidence type="ECO:0000256" key="1">
    <source>
        <dbReference type="ARBA" id="ARBA00022553"/>
    </source>
</evidence>
<dbReference type="Gene3D" id="1.10.10.10">
    <property type="entry name" value="Winged helix-like DNA-binding domain superfamily/Winged helix DNA-binding domain"/>
    <property type="match status" value="1"/>
</dbReference>
<dbReference type="InterPro" id="IPR011006">
    <property type="entry name" value="CheY-like_superfamily"/>
</dbReference>
<evidence type="ECO:0000256" key="5">
    <source>
        <dbReference type="ARBA" id="ARBA00023163"/>
    </source>
</evidence>
<dbReference type="RefSeq" id="WP_209809203.1">
    <property type="nucleotide sequence ID" value="NZ_JAGGKT010000002.1"/>
</dbReference>
<keyword evidence="11" id="KW-1185">Reference proteome</keyword>
<evidence type="ECO:0000256" key="7">
    <source>
        <dbReference type="PROSITE-ProRule" id="PRU01091"/>
    </source>
</evidence>
<dbReference type="InterPro" id="IPR039420">
    <property type="entry name" value="WalR-like"/>
</dbReference>